<evidence type="ECO:0000256" key="1">
    <source>
        <dbReference type="ARBA" id="ARBA00006484"/>
    </source>
</evidence>
<name>V5SDJ1_9HYPH</name>
<dbReference type="PRINTS" id="PR00081">
    <property type="entry name" value="GDHRDH"/>
</dbReference>
<dbReference type="HOGENOM" id="CLU_1136843_0_0_5"/>
<dbReference type="PANTHER" id="PTHR43639">
    <property type="entry name" value="OXIDOREDUCTASE, SHORT-CHAIN DEHYDROGENASE/REDUCTASE FAMILY (AFU_ORTHOLOGUE AFUA_5G02870)"/>
    <property type="match status" value="1"/>
</dbReference>
<keyword evidence="4" id="KW-1185">Reference proteome</keyword>
<sequence>MLMSVIARCAESVATPEITGSRVLISGLTSTSGFDIARTFADHGARLVVQSPDDGPEMTELGAVLAENAAEVRLFNDPLTSDEDARRLVQTTAQDFGGLDAVVNLVSVEADAIAALETMEDVEGLVAETLRIPFMLTECAANRMRLVWAEGMILNVVRIGPSRSGRAMMFADVLRARLADMTRGLAEDWADAGIRVNAIAPPSSVAAMSGDVAASDADLATVALDLASRKARSVTGHVLDAEGAARRWC</sequence>
<reference evidence="3 4" key="1">
    <citation type="journal article" date="2014" name="Genome Announc.">
        <title>Complete Genome Sequence of Hyphomicrobium nitrativorans Strain NL23, a Denitrifying Bacterium Isolated from Biofilm of a Methanol-Fed Denitrification System Treating Seawater at the Montreal Biodome.</title>
        <authorList>
            <person name="Martineau C."/>
            <person name="Villeneuve C."/>
            <person name="Mauffrey F."/>
            <person name="Villemur R."/>
        </authorList>
    </citation>
    <scope>NUCLEOTIDE SEQUENCE [LARGE SCALE GENOMIC DNA]</scope>
    <source>
        <strain evidence="3">NL23</strain>
    </source>
</reference>
<dbReference type="KEGG" id="hni:W911_09680"/>
<dbReference type="PATRIC" id="fig|1029756.8.peg.2014"/>
<accession>V5SDJ1</accession>
<evidence type="ECO:0000256" key="2">
    <source>
        <dbReference type="ARBA" id="ARBA00023002"/>
    </source>
</evidence>
<dbReference type="Gene3D" id="3.40.50.720">
    <property type="entry name" value="NAD(P)-binding Rossmann-like Domain"/>
    <property type="match status" value="1"/>
</dbReference>
<dbReference type="Pfam" id="PF13561">
    <property type="entry name" value="adh_short_C2"/>
    <property type="match status" value="1"/>
</dbReference>
<dbReference type="Proteomes" id="UP000018542">
    <property type="component" value="Chromosome"/>
</dbReference>
<dbReference type="InterPro" id="IPR002347">
    <property type="entry name" value="SDR_fam"/>
</dbReference>
<proteinExistence type="inferred from homology"/>
<dbReference type="EMBL" id="CP006912">
    <property type="protein sequence ID" value="AHB48598.1"/>
    <property type="molecule type" value="Genomic_DNA"/>
</dbReference>
<evidence type="ECO:0000313" key="3">
    <source>
        <dbReference type="EMBL" id="AHB48598.1"/>
    </source>
</evidence>
<dbReference type="SUPFAM" id="SSF51735">
    <property type="entry name" value="NAD(P)-binding Rossmann-fold domains"/>
    <property type="match status" value="1"/>
</dbReference>
<dbReference type="STRING" id="1029756.W911_09680"/>
<organism evidence="3 4">
    <name type="scientific">Hyphomicrobium nitrativorans NL23</name>
    <dbReference type="NCBI Taxonomy" id="1029756"/>
    <lineage>
        <taxon>Bacteria</taxon>
        <taxon>Pseudomonadati</taxon>
        <taxon>Pseudomonadota</taxon>
        <taxon>Alphaproteobacteria</taxon>
        <taxon>Hyphomicrobiales</taxon>
        <taxon>Hyphomicrobiaceae</taxon>
        <taxon>Hyphomicrobium</taxon>
    </lineage>
</organism>
<gene>
    <name evidence="3" type="ORF">W911_09680</name>
</gene>
<dbReference type="OrthoDB" id="7931728at2"/>
<evidence type="ECO:0008006" key="5">
    <source>
        <dbReference type="Google" id="ProtNLM"/>
    </source>
</evidence>
<dbReference type="RefSeq" id="WP_023787298.1">
    <property type="nucleotide sequence ID" value="NC_022997.1"/>
</dbReference>
<dbReference type="PANTHER" id="PTHR43639:SF1">
    <property type="entry name" value="SHORT-CHAIN DEHYDROGENASE_REDUCTASE FAMILY PROTEIN"/>
    <property type="match status" value="1"/>
</dbReference>
<evidence type="ECO:0000313" key="4">
    <source>
        <dbReference type="Proteomes" id="UP000018542"/>
    </source>
</evidence>
<dbReference type="AlphaFoldDB" id="V5SDJ1"/>
<dbReference type="InterPro" id="IPR036291">
    <property type="entry name" value="NAD(P)-bd_dom_sf"/>
</dbReference>
<protein>
    <recommendedName>
        <fullName evidence="5">Short-chain dehydrogenase</fullName>
    </recommendedName>
</protein>
<keyword evidence="2" id="KW-0560">Oxidoreductase</keyword>
<dbReference type="GO" id="GO:0016491">
    <property type="term" value="F:oxidoreductase activity"/>
    <property type="evidence" value="ECO:0007669"/>
    <property type="project" value="UniProtKB-KW"/>
</dbReference>
<comment type="similarity">
    <text evidence="1">Belongs to the short-chain dehydrogenases/reductases (SDR) family.</text>
</comment>